<evidence type="ECO:0000256" key="5">
    <source>
        <dbReference type="SAM" id="MobiDB-lite"/>
    </source>
</evidence>
<comment type="subcellular location">
    <subcellularLocation>
        <location evidence="1">Cell envelope</location>
    </subcellularLocation>
</comment>
<keyword evidence="3 7" id="KW-0732">Signal</keyword>
<dbReference type="RefSeq" id="WP_224141752.1">
    <property type="nucleotide sequence ID" value="NZ_JAIQUM010000101.1"/>
</dbReference>
<keyword evidence="2" id="KW-0479">Metal-binding</keyword>
<sequence>MKKILFILSFMLVFPIMTSAHTTVSVSTPSAGQVITEEIREMTVEFAGEIENQGDLTLVNEQEEIEIDAISIGEKKISGTLPSPLENGSYTLTWKVAAKDGHLLTGQIPFTVSIPEIVNDDKDAVQDEVGQTSETEETNKNNQETPVNENTNLANKEKSETVEDNGSLIFTISLTVLVILLVLGIFIILRKKR</sequence>
<keyword evidence="6" id="KW-0472">Membrane</keyword>
<dbReference type="Gene3D" id="2.60.40.1220">
    <property type="match status" value="1"/>
</dbReference>
<dbReference type="EMBL" id="JAIQUM010000101">
    <property type="protein sequence ID" value="MBZ5753324.1"/>
    <property type="molecule type" value="Genomic_DNA"/>
</dbReference>
<feature type="signal peptide" evidence="7">
    <location>
        <begin position="1"/>
        <end position="20"/>
    </location>
</feature>
<keyword evidence="6" id="KW-0812">Transmembrane</keyword>
<dbReference type="InterPro" id="IPR032694">
    <property type="entry name" value="CopC/D"/>
</dbReference>
<organism evidence="9 10">
    <name type="scientific">Metabacillus rhizolycopersici</name>
    <dbReference type="NCBI Taxonomy" id="2875709"/>
    <lineage>
        <taxon>Bacteria</taxon>
        <taxon>Bacillati</taxon>
        <taxon>Bacillota</taxon>
        <taxon>Bacilli</taxon>
        <taxon>Bacillales</taxon>
        <taxon>Bacillaceae</taxon>
        <taxon>Metabacillus</taxon>
    </lineage>
</organism>
<protein>
    <submittedName>
        <fullName evidence="9">Copper resistance protein CopC</fullName>
    </submittedName>
</protein>
<dbReference type="PANTHER" id="PTHR34820">
    <property type="entry name" value="INNER MEMBRANE PROTEIN YEBZ"/>
    <property type="match status" value="1"/>
</dbReference>
<dbReference type="PANTHER" id="PTHR34820:SF4">
    <property type="entry name" value="INNER MEMBRANE PROTEIN YEBZ"/>
    <property type="match status" value="1"/>
</dbReference>
<feature type="chain" id="PRO_5047488529" evidence="7">
    <location>
        <begin position="21"/>
        <end position="193"/>
    </location>
</feature>
<evidence type="ECO:0000256" key="7">
    <source>
        <dbReference type="SAM" id="SignalP"/>
    </source>
</evidence>
<name>A0ABS7UZI6_9BACI</name>
<evidence type="ECO:0000259" key="8">
    <source>
        <dbReference type="Pfam" id="PF04234"/>
    </source>
</evidence>
<keyword evidence="10" id="KW-1185">Reference proteome</keyword>
<dbReference type="InterPro" id="IPR014755">
    <property type="entry name" value="Cu-Rt/internalin_Ig-like"/>
</dbReference>
<feature type="region of interest" description="Disordered" evidence="5">
    <location>
        <begin position="127"/>
        <end position="150"/>
    </location>
</feature>
<dbReference type="SUPFAM" id="SSF81296">
    <property type="entry name" value="E set domains"/>
    <property type="match status" value="1"/>
</dbReference>
<feature type="transmembrane region" description="Helical" evidence="6">
    <location>
        <begin position="168"/>
        <end position="189"/>
    </location>
</feature>
<feature type="domain" description="CopC" evidence="8">
    <location>
        <begin position="21"/>
        <end position="112"/>
    </location>
</feature>
<evidence type="ECO:0000256" key="3">
    <source>
        <dbReference type="ARBA" id="ARBA00022729"/>
    </source>
</evidence>
<dbReference type="Proteomes" id="UP001165287">
    <property type="component" value="Unassembled WGS sequence"/>
</dbReference>
<accession>A0ABS7UZI6</accession>
<comment type="caution">
    <text evidence="9">The sequence shown here is derived from an EMBL/GenBank/DDBJ whole genome shotgun (WGS) entry which is preliminary data.</text>
</comment>
<evidence type="ECO:0000256" key="1">
    <source>
        <dbReference type="ARBA" id="ARBA00004196"/>
    </source>
</evidence>
<keyword evidence="4" id="KW-0186">Copper</keyword>
<reference evidence="9" key="1">
    <citation type="submission" date="2024-05" db="EMBL/GenBank/DDBJ databases">
        <title>Metabacillus sp. nov., isolated from the rhizosphere soil of tomato plants.</title>
        <authorList>
            <person name="Ma R."/>
        </authorList>
    </citation>
    <scope>NUCLEOTIDE SEQUENCE</scope>
    <source>
        <strain evidence="9">DBTR6</strain>
    </source>
</reference>
<keyword evidence="6" id="KW-1133">Transmembrane helix</keyword>
<evidence type="ECO:0000256" key="4">
    <source>
        <dbReference type="ARBA" id="ARBA00023008"/>
    </source>
</evidence>
<dbReference type="Pfam" id="PF04234">
    <property type="entry name" value="CopC"/>
    <property type="match status" value="1"/>
</dbReference>
<gene>
    <name evidence="9" type="ORF">K9V48_24635</name>
</gene>
<dbReference type="InterPro" id="IPR007348">
    <property type="entry name" value="CopC_dom"/>
</dbReference>
<proteinExistence type="predicted"/>
<evidence type="ECO:0000313" key="9">
    <source>
        <dbReference type="EMBL" id="MBZ5753324.1"/>
    </source>
</evidence>
<evidence type="ECO:0000313" key="10">
    <source>
        <dbReference type="Proteomes" id="UP001165287"/>
    </source>
</evidence>
<dbReference type="InterPro" id="IPR014756">
    <property type="entry name" value="Ig_E-set"/>
</dbReference>
<evidence type="ECO:0000256" key="6">
    <source>
        <dbReference type="SAM" id="Phobius"/>
    </source>
</evidence>
<evidence type="ECO:0000256" key="2">
    <source>
        <dbReference type="ARBA" id="ARBA00022723"/>
    </source>
</evidence>